<feature type="chain" id="PRO_5028440247" evidence="1">
    <location>
        <begin position="37"/>
        <end position="304"/>
    </location>
</feature>
<dbReference type="InterPro" id="IPR038656">
    <property type="entry name" value="Peptidase_G1_sf"/>
</dbReference>
<reference evidence="2 3" key="1">
    <citation type="submission" date="2020-07" db="EMBL/GenBank/DDBJ databases">
        <authorList>
            <person name="Zhuang K."/>
            <person name="Ran Y."/>
        </authorList>
    </citation>
    <scope>NUCLEOTIDE SEQUENCE [LARGE SCALE GENOMIC DNA]</scope>
    <source>
        <strain evidence="2 3">WCH-YHL-001</strain>
    </source>
</reference>
<dbReference type="EMBL" id="CP059399">
    <property type="protein sequence ID" value="QLY30114.1"/>
    <property type="molecule type" value="Genomic_DNA"/>
</dbReference>
<dbReference type="AlphaFoldDB" id="A0A7D6V9P3"/>
<dbReference type="Pfam" id="PF01828">
    <property type="entry name" value="Peptidase_A4"/>
    <property type="match status" value="2"/>
</dbReference>
<evidence type="ECO:0000313" key="3">
    <source>
        <dbReference type="Proteomes" id="UP000515512"/>
    </source>
</evidence>
<dbReference type="Gene3D" id="2.60.120.700">
    <property type="entry name" value="Peptidase G1"/>
    <property type="match status" value="2"/>
</dbReference>
<evidence type="ECO:0000256" key="1">
    <source>
        <dbReference type="SAM" id="SignalP"/>
    </source>
</evidence>
<dbReference type="InterPro" id="IPR000250">
    <property type="entry name" value="Peptidase_G1"/>
</dbReference>
<dbReference type="Proteomes" id="UP000515512">
    <property type="component" value="Chromosome"/>
</dbReference>
<protein>
    <submittedName>
        <fullName evidence="2">Uncharacterized protein</fullName>
    </submittedName>
</protein>
<organism evidence="2 3">
    <name type="scientific">Nocardia huaxiensis</name>
    <dbReference type="NCBI Taxonomy" id="2755382"/>
    <lineage>
        <taxon>Bacteria</taxon>
        <taxon>Bacillati</taxon>
        <taxon>Actinomycetota</taxon>
        <taxon>Actinomycetes</taxon>
        <taxon>Mycobacteriales</taxon>
        <taxon>Nocardiaceae</taxon>
        <taxon>Nocardia</taxon>
    </lineage>
</organism>
<dbReference type="SUPFAM" id="SSF49899">
    <property type="entry name" value="Concanavalin A-like lectins/glucanases"/>
    <property type="match status" value="2"/>
</dbReference>
<dbReference type="GO" id="GO:0070007">
    <property type="term" value="F:glutamic-type endopeptidase activity"/>
    <property type="evidence" value="ECO:0007669"/>
    <property type="project" value="InterPro"/>
</dbReference>
<dbReference type="RefSeq" id="WP_181581313.1">
    <property type="nucleotide sequence ID" value="NZ_CP059399.1"/>
</dbReference>
<proteinExistence type="predicted"/>
<accession>A0A7D6V9P3</accession>
<dbReference type="KEGG" id="nhu:H0264_33900"/>
<feature type="signal peptide" evidence="1">
    <location>
        <begin position="1"/>
        <end position="36"/>
    </location>
</feature>
<evidence type="ECO:0000313" key="2">
    <source>
        <dbReference type="EMBL" id="QLY30114.1"/>
    </source>
</evidence>
<keyword evidence="1" id="KW-0732">Signal</keyword>
<dbReference type="GO" id="GO:0006508">
    <property type="term" value="P:proteolysis"/>
    <property type="evidence" value="ECO:0007669"/>
    <property type="project" value="InterPro"/>
</dbReference>
<gene>
    <name evidence="2" type="ORF">H0264_33900</name>
</gene>
<dbReference type="InterPro" id="IPR013320">
    <property type="entry name" value="ConA-like_dom_sf"/>
</dbReference>
<keyword evidence="3" id="KW-1185">Reference proteome</keyword>
<name>A0A7D6V9P3_9NOCA</name>
<sequence>MRQPCGNSAWRRATRSIAAAALLTMAAAVDATPATAHPRVEVHPPNVLVHVGNWAGYVVRGEFRHVSATWVQPEITCPNPGVVQRVVPWVGLNGAAGVDGRTALPLMQTGAESLCISEAAMYAALPGIRIEHLAADLSRVDPRLAGQVMRVGDEVSNGLGGVADTLCATGVFPDSCYTFREHTGWWESYPAPPVMYEDDEVAPGDTMHAAVDWDGAVYTMTLENRTRGWTRTAVEASTSPVRTAEIVVEGHLDAALPGFTPITFTEIDIDGRPLSDYDPQVYGIAATNRFLYPGPVDGSSYTIG</sequence>